<dbReference type="RefSeq" id="WP_166190548.1">
    <property type="nucleotide sequence ID" value="NZ_CP049811.1"/>
</dbReference>
<dbReference type="KEGG" id="mon:G8E03_08210"/>
<keyword evidence="3" id="KW-1185">Reference proteome</keyword>
<gene>
    <name evidence="2" type="ORF">G8E03_08210</name>
</gene>
<dbReference type="Proteomes" id="UP000500791">
    <property type="component" value="Chromosome"/>
</dbReference>
<feature type="region of interest" description="Disordered" evidence="1">
    <location>
        <begin position="141"/>
        <end position="162"/>
    </location>
</feature>
<evidence type="ECO:0000313" key="2">
    <source>
        <dbReference type="EMBL" id="QIK40751.1"/>
    </source>
</evidence>
<evidence type="ECO:0000313" key="3">
    <source>
        <dbReference type="Proteomes" id="UP000500791"/>
    </source>
</evidence>
<name>A0A6G7VL53_9RHOB</name>
<organism evidence="2 3">
    <name type="scientific">Pontivivens nitratireducens</name>
    <dbReference type="NCBI Taxonomy" id="2758038"/>
    <lineage>
        <taxon>Bacteria</taxon>
        <taxon>Pseudomonadati</taxon>
        <taxon>Pseudomonadota</taxon>
        <taxon>Alphaproteobacteria</taxon>
        <taxon>Rhodobacterales</taxon>
        <taxon>Paracoccaceae</taxon>
        <taxon>Pontivivens</taxon>
    </lineage>
</organism>
<dbReference type="EMBL" id="CP049811">
    <property type="protein sequence ID" value="QIK40751.1"/>
    <property type="molecule type" value="Genomic_DNA"/>
</dbReference>
<sequence>MRRTALMLTVASLALAGCWEDEDEAAETQTTQSTEELAASEGQQETQELDGELPIETVTAEEELPDPEAEALSQALADADEEREALIAQRVALEDEIAALRAESASRARELQASRTDADAREAAIRAELAAQRAENALAELRTSETDADTTAPASTGTAEDLAPERLKPYLGAWAQDADAQTPDWVIGPDFLIWSDGACTITPTQTTARFELSDCRGGAEIDVVDLRIADDVLTVIVNDRDYVLNEVQIR</sequence>
<dbReference type="AlphaFoldDB" id="A0A6G7VL53"/>
<feature type="region of interest" description="Disordered" evidence="1">
    <location>
        <begin position="22"/>
        <end position="76"/>
    </location>
</feature>
<protein>
    <submittedName>
        <fullName evidence="2">Uncharacterized protein</fullName>
    </submittedName>
</protein>
<feature type="compositionally biased region" description="Low complexity" evidence="1">
    <location>
        <begin position="27"/>
        <end position="39"/>
    </location>
</feature>
<feature type="compositionally biased region" description="Acidic residues" evidence="1">
    <location>
        <begin position="47"/>
        <end position="69"/>
    </location>
</feature>
<dbReference type="PROSITE" id="PS51257">
    <property type="entry name" value="PROKAR_LIPOPROTEIN"/>
    <property type="match status" value="1"/>
</dbReference>
<evidence type="ECO:0000256" key="1">
    <source>
        <dbReference type="SAM" id="MobiDB-lite"/>
    </source>
</evidence>
<reference evidence="2 3" key="1">
    <citation type="submission" date="2020-03" db="EMBL/GenBank/DDBJ databases">
        <title>Complete genome sequence of Monaibacterium sp. ALG8 with diverse plasmids.</title>
        <authorList>
            <person name="Sun C."/>
        </authorList>
    </citation>
    <scope>NUCLEOTIDE SEQUENCE [LARGE SCALE GENOMIC DNA]</scope>
    <source>
        <strain evidence="2 3">ALG8</strain>
    </source>
</reference>
<accession>A0A6G7VL53</accession>
<proteinExistence type="predicted"/>